<accession>A0AAE1EPL5</accession>
<evidence type="ECO:0000313" key="3">
    <source>
        <dbReference type="Proteomes" id="UP001286313"/>
    </source>
</evidence>
<reference evidence="2" key="1">
    <citation type="submission" date="2023-10" db="EMBL/GenBank/DDBJ databases">
        <title>Genome assemblies of two species of porcelain crab, Petrolisthes cinctipes and Petrolisthes manimaculis (Anomura: Porcellanidae).</title>
        <authorList>
            <person name="Angst P."/>
        </authorList>
    </citation>
    <scope>NUCLEOTIDE SEQUENCE</scope>
    <source>
        <strain evidence="2">PB745_01</strain>
        <tissue evidence="2">Gill</tissue>
    </source>
</reference>
<organism evidence="2 3">
    <name type="scientific">Petrolisthes cinctipes</name>
    <name type="common">Flat porcelain crab</name>
    <dbReference type="NCBI Taxonomy" id="88211"/>
    <lineage>
        <taxon>Eukaryota</taxon>
        <taxon>Metazoa</taxon>
        <taxon>Ecdysozoa</taxon>
        <taxon>Arthropoda</taxon>
        <taxon>Crustacea</taxon>
        <taxon>Multicrustacea</taxon>
        <taxon>Malacostraca</taxon>
        <taxon>Eumalacostraca</taxon>
        <taxon>Eucarida</taxon>
        <taxon>Decapoda</taxon>
        <taxon>Pleocyemata</taxon>
        <taxon>Anomura</taxon>
        <taxon>Galatheoidea</taxon>
        <taxon>Porcellanidae</taxon>
        <taxon>Petrolisthes</taxon>
    </lineage>
</organism>
<protein>
    <submittedName>
        <fullName evidence="2">Uncharacterized protein</fullName>
    </submittedName>
</protein>
<comment type="caution">
    <text evidence="2">The sequence shown here is derived from an EMBL/GenBank/DDBJ whole genome shotgun (WGS) entry which is preliminary data.</text>
</comment>
<dbReference type="EMBL" id="JAWQEG010005195">
    <property type="protein sequence ID" value="KAK3858840.1"/>
    <property type="molecule type" value="Genomic_DNA"/>
</dbReference>
<dbReference type="Proteomes" id="UP001286313">
    <property type="component" value="Unassembled WGS sequence"/>
</dbReference>
<name>A0AAE1EPL5_PETCI</name>
<evidence type="ECO:0000313" key="2">
    <source>
        <dbReference type="EMBL" id="KAK3858840.1"/>
    </source>
</evidence>
<sequence>MARKPCQLVTVSLHVWPVQFTWNILLYSLLTSIIIIVKMRATWSVLVLVVVAAAATNAMPQSESEPQYSGSKTFTALREWLSPVTSYFSSLPAKSPSDLADDVKDRVTDVKEWVQENEAVQSLYASLEPARNWVKEKGSNLRDQSFKDMYETVKQQVRNIDTMVGSWIQDHNESK</sequence>
<keyword evidence="3" id="KW-1185">Reference proteome</keyword>
<feature type="transmembrane region" description="Helical" evidence="1">
    <location>
        <begin position="20"/>
        <end position="37"/>
    </location>
</feature>
<proteinExistence type="predicted"/>
<dbReference type="AlphaFoldDB" id="A0AAE1EPL5"/>
<keyword evidence="1" id="KW-0472">Membrane</keyword>
<keyword evidence="1" id="KW-1133">Transmembrane helix</keyword>
<evidence type="ECO:0000256" key="1">
    <source>
        <dbReference type="SAM" id="Phobius"/>
    </source>
</evidence>
<keyword evidence="1" id="KW-0812">Transmembrane</keyword>
<gene>
    <name evidence="2" type="ORF">Pcinc_034995</name>
</gene>